<dbReference type="SMART" id="SM00059">
    <property type="entry name" value="FN2"/>
    <property type="match status" value="1"/>
</dbReference>
<evidence type="ECO:0000313" key="7">
    <source>
        <dbReference type="Proteomes" id="UP001178507"/>
    </source>
</evidence>
<keyword evidence="2" id="KW-1015">Disulfide bond</keyword>
<protein>
    <recommendedName>
        <fullName evidence="5">Fibronectin type-II domain-containing protein</fullName>
    </recommendedName>
</protein>
<dbReference type="Pfam" id="PF25275">
    <property type="entry name" value="Golvesin_C"/>
    <property type="match status" value="1"/>
</dbReference>
<sequence length="2881" mass="314314">MALRLLCSLLLLLPCRSDEVKPVVTNYLGCFDTRERESYGFRKKHWASSLEDVMFKCSMYRYAVLECPSETRAVFWCTNQLFPPSKKLSHGNCYGNPEGAPELNRGSNGLCSGPFWWPLLEGSVALGGWHRGAFYSVVRDVALLAESPGKDVTLQEDGLKVHEISDDGSYFFVEKKDWQSHFGLLQSEEGSRQVVEQLRDGAAVWTGSVNITLPRVKQTVLTTTTTTSSAPEAGSGHWEQESCEFSFPVPKLRGLRKCMWMVLAAAGSEEDYKTLRDTGIPVRPRGKGETPAYEKNLWDYRYIGMPGTLKACKNVQDNISDTVTFSRFPPGVYELRLQKNGRKRLQTQVVKLTGDCKVKAGCATTGTSGAGADKPCIFPFNYEGIIYRECTTVKASAKWCATKTDDDGHYISGEWGYCGEACSEAVVQEKLPTPATYAQVGTGVSCGKEAYRSGDSPEKCREWCEQHDECKAYVTFEDSPCDSCLAFTANDCGPANQQASECTGQISAFNKIRKEDSKEATMEECQVTFSYANCKDGVDDRDITVGFSAAFQGYPLSYSVEYSAEGGSNLLGCRGTHRDVDLKFTDAQGNSHLTTLVEGETAAVEVTNFRFSSNCPMKKAASPEPCSVTFLDRNCGTGESSDKTVKFTASFADEPLEYNLEYGDEGGTNTDSCAGTYREASISFMGADTLAQSVVLVDSSGDAVEVSNLRFSRNCPMKEVTKPALPGLHPDWSKPIGSTMTALSSPTSSDGPVQNLLDASTNSYANFAGTGWAFPVWVVFDLHSSIQVAGFEVKPHKAAGAPKRLALGFCDTSTAGPWLPVDTYRVKSEWSGVKRWPFADSYSGRFWKLTFLESFDGSAPKINYVRFYPPEGGINERRAASILQTVDVLDDVVEQPSYGSSAPNYNSVTVKMGAMSEAGMQHLLIMDILVFDSEGNQLQIKELRVLAEKNGADALAPGIYVGGARMESITDGSHTTLPDGGWVNGEMGHDPHIGVHGSLSENSDIFQVTADGDIVRLQLDFCRKNDAPALKFVRGDGAESLSPAQSGMEGTSEQIHFPAPPSTLQGHRMWASELGQWQQGDQLQPVTVPDGWAYSFPSFASGQCAAAVKSLVAASKALCEKSCADAMGCHFFSYDAGSGDCKHFASCEVDRMDTKGNYMTYQKKLACSTAIATAPEVALTSPLPGFKTRHQCQAACSWQGASFVQYRKDDDDTVCRCGLPGLSFYQVMVDVGTNRKPYDSHEEAAPCTDLEGWSNGWCLMEICPLPEDTAASETEYSAFGTGGHCSSSMLRKSKGVPSLTGCQGLCTREADCRYVSYDAGGVDNGACVRYAKCQEDAMVVPPDTAFSTFQKSSKGMDRPPSWRLFTSSTWRRGAKNERNCWKISDVQFFASEDCETMEFGVPPEKQIFSGAASGSDASKAFRAGAGAELRGADGDFGSSEVWLGAKELGGVRCIRFVQEASAEHTATQSGTGCRPLSNLEVQIGDFEGANWKTVVSIPWSVKKDGVNKFSNLDRASAAVFQLDASLAPPKTLSCVFQVNDRLKSVLYGGVDLMGLAGMGEGNSEKVHVVSFTVKPGAYLAITGEDAEGDFHDTGGFWADCGSVAPAANLQSSWELFCSNNHIDVAHREGAGAGWAPGSANSFKAKTKRIFGGAVDKASLGMEAAKYCTFRMLPKKALSFQTLRSKGLYGLSELDMTAFNERFRDARTGIIRRECQDCEDTHKKIYMRRKTLKDTWDAYSGIVVRWDEQGIHKDFDLYSTLQDALDDRNAWARCDGVPTEDAGFPGSCGPREAPTEPQWTSLSPGHGRQNYKYAVYQVGQRMVMNFANHGEGLCSGVPLRAKLAVESAEACQELCAQEEDCIYVSHGDPNTLSCMQFSGASCGSLQFPACGGLSCGFQTWAKQRDDRVNCDFVMNDQVVSVYYGINITELVSNTPGNAKERRRLSVVSKPGEYLIITGISLGGDMKFQGGFWADCGSSAPPDKLDDTWESYCSDEPIDQLHQKGGGDGWRPPMVRSTGQAAFPITLGDDGKWKYCAYRAVVARIRPVWTNAWCKSATVFDTWPGMSGLPTAFACSSACTGDARCRFFGFGKDPRATLPRCAFFETCRERRTYDKGDFHVYKAEEVRDELQCTFKPSSEGIQDIFYGAYIPQKDSVHITVRPGTYLVFFGRTLGRGFWADCGGLAPRNAMQDAWEAFCDTSLDTVHKMGGGTGWRTPVVSADDELVGFDGKEHCAFRLNPHALASAPEVTPALLEPIYTRALSSGKRWLRGPGGPQGSDVAKGEGTYLGGKYEVYLNQSLEDCQTLCSDREWCTGFNYKHTDSYSTVPDWKASTCQLVSQLLATETGVTNLDSYQKQQRSGPVTAPFDATTTTTTTMKVYNFTLVGQGICASMERLLHQPDVGSRETCQEICNRIPKCHAYSYCSDSEISGCVGFCGLYTGTVHHADNQNTSSCWAKTTCRTIVLDTPNATVAGEWKSSRVVPGFVGRNYLVDKRTGGAVTWEVPEGTFMVTIGYTSYANRASNAPVTITTGGRQTTVRVNQKQGRSKLLGKFTFLKGDTVQIGTFGADGKVVADSLRLSSCADDLNSELESPDEAPETEWLLVFRQTYPSLFQKGQWSLNAKSPDSDNFALLDELETFKIDGVFTFRLRWPKEPQPDQIWRQTSNPVTATHGRVDGYQAVDAPHTAMGWGGLRHGTGTALLDGSVSMEGHHAYAVGLMTQDGSAIPGPGEPVQQVELYVEKFKEIEVPDEAALGNEVVELRGQCRMLPPIRADAPGAELVSESTEPWYDDCSCLCSQTVGCRALLYRDSTGLCQLLAQPWKHNYLPPAADDDIVASTKLCGDPQCPYRYFMLEVVEAGDATGWKLAELELRGRFGKIAARQA</sequence>
<dbReference type="Gene3D" id="2.60.120.260">
    <property type="entry name" value="Galactose-binding domain-like"/>
    <property type="match status" value="1"/>
</dbReference>
<evidence type="ECO:0000256" key="4">
    <source>
        <dbReference type="SAM" id="SignalP"/>
    </source>
</evidence>
<dbReference type="Proteomes" id="UP001178507">
    <property type="component" value="Unassembled WGS sequence"/>
</dbReference>
<comment type="caution">
    <text evidence="6">The sequence shown here is derived from an EMBL/GenBank/DDBJ whole genome shotgun (WGS) entry which is preliminary data.</text>
</comment>
<name>A0AA36IBJ1_9DINO</name>
<gene>
    <name evidence="6" type="ORF">EVOR1521_LOCUS11174</name>
</gene>
<dbReference type="InterPro" id="IPR033803">
    <property type="entry name" value="CBD-like_Golvesin-Xly"/>
</dbReference>
<keyword evidence="1" id="KW-0677">Repeat</keyword>
<dbReference type="PROSITE" id="PS51092">
    <property type="entry name" value="FN2_2"/>
    <property type="match status" value="1"/>
</dbReference>
<dbReference type="Gene3D" id="2.10.10.10">
    <property type="entry name" value="Fibronectin, type II, collagen-binding"/>
    <property type="match status" value="1"/>
</dbReference>
<dbReference type="InterPro" id="IPR036943">
    <property type="entry name" value="FN_type2_sf"/>
</dbReference>
<keyword evidence="4" id="KW-0732">Signal</keyword>
<dbReference type="InterPro" id="IPR013806">
    <property type="entry name" value="Kringle-like"/>
</dbReference>
<reference evidence="6" key="1">
    <citation type="submission" date="2023-08" db="EMBL/GenBank/DDBJ databases">
        <authorList>
            <person name="Chen Y."/>
            <person name="Shah S."/>
            <person name="Dougan E. K."/>
            <person name="Thang M."/>
            <person name="Chan C."/>
        </authorList>
    </citation>
    <scope>NUCLEOTIDE SEQUENCE</scope>
</reference>
<dbReference type="SUPFAM" id="SSF57440">
    <property type="entry name" value="Kringle-like"/>
    <property type="match status" value="1"/>
</dbReference>
<dbReference type="EMBL" id="CAUJNA010001108">
    <property type="protein sequence ID" value="CAJ1384277.1"/>
    <property type="molecule type" value="Genomic_DNA"/>
</dbReference>
<proteinExistence type="predicted"/>
<dbReference type="InterPro" id="IPR000562">
    <property type="entry name" value="FN_type2_dom"/>
</dbReference>
<evidence type="ECO:0000256" key="1">
    <source>
        <dbReference type="ARBA" id="ARBA00022737"/>
    </source>
</evidence>
<keyword evidence="7" id="KW-1185">Reference proteome</keyword>
<feature type="signal peptide" evidence="4">
    <location>
        <begin position="1"/>
        <end position="17"/>
    </location>
</feature>
<evidence type="ECO:0000259" key="5">
    <source>
        <dbReference type="PROSITE" id="PS51092"/>
    </source>
</evidence>
<evidence type="ECO:0000313" key="6">
    <source>
        <dbReference type="EMBL" id="CAJ1384277.1"/>
    </source>
</evidence>
<evidence type="ECO:0000256" key="3">
    <source>
        <dbReference type="SAM" id="MobiDB-lite"/>
    </source>
</evidence>
<dbReference type="SUPFAM" id="SSF49785">
    <property type="entry name" value="Galactose-binding domain-like"/>
    <property type="match status" value="1"/>
</dbReference>
<organism evidence="6 7">
    <name type="scientific">Effrenium voratum</name>
    <dbReference type="NCBI Taxonomy" id="2562239"/>
    <lineage>
        <taxon>Eukaryota</taxon>
        <taxon>Sar</taxon>
        <taxon>Alveolata</taxon>
        <taxon>Dinophyceae</taxon>
        <taxon>Suessiales</taxon>
        <taxon>Symbiodiniaceae</taxon>
        <taxon>Effrenium</taxon>
    </lineage>
</organism>
<feature type="chain" id="PRO_5041267259" description="Fibronectin type-II domain-containing protein" evidence="4">
    <location>
        <begin position="18"/>
        <end position="2881"/>
    </location>
</feature>
<feature type="region of interest" description="Disordered" evidence="3">
    <location>
        <begin position="1781"/>
        <end position="1801"/>
    </location>
</feature>
<feature type="domain" description="Fibronectin type-II" evidence="5">
    <location>
        <begin position="371"/>
        <end position="420"/>
    </location>
</feature>
<evidence type="ECO:0000256" key="2">
    <source>
        <dbReference type="ARBA" id="ARBA00023157"/>
    </source>
</evidence>
<accession>A0AA36IBJ1</accession>
<dbReference type="InterPro" id="IPR008979">
    <property type="entry name" value="Galactose-bd-like_sf"/>
</dbReference>
<dbReference type="Pfam" id="PF00040">
    <property type="entry name" value="fn2"/>
    <property type="match status" value="1"/>
</dbReference>